<dbReference type="AlphaFoldDB" id="A0A2N9AZG5"/>
<evidence type="ECO:0000313" key="1">
    <source>
        <dbReference type="EMBL" id="SOR32722.1"/>
    </source>
</evidence>
<gene>
    <name evidence="1" type="ORF">TK0001_6163</name>
</gene>
<proteinExistence type="predicted"/>
<accession>A0A2N9AZG5</accession>
<protein>
    <submittedName>
        <fullName evidence="1">Uncharacterized protein</fullName>
    </submittedName>
</protein>
<dbReference type="Proteomes" id="UP000233769">
    <property type="component" value="Chromosome tk0001"/>
</dbReference>
<dbReference type="EMBL" id="LT962688">
    <property type="protein sequence ID" value="SOR32722.1"/>
    <property type="molecule type" value="Genomic_DNA"/>
</dbReference>
<evidence type="ECO:0000313" key="2">
    <source>
        <dbReference type="Proteomes" id="UP000233769"/>
    </source>
</evidence>
<sequence length="98" mass="11078">MITGRYWVRSALLRLCNVIERRGRLIGAGEPTLREMYERALKRAEAEAVMEWRRCFVSGIGETEPYHTELGSAEEVGTITLPILSNVPADLAEIRLCD</sequence>
<organism evidence="1 2">
    <name type="scientific">Methylorubrum extorquens</name>
    <name type="common">Methylobacterium dichloromethanicum</name>
    <name type="synonym">Methylobacterium extorquens</name>
    <dbReference type="NCBI Taxonomy" id="408"/>
    <lineage>
        <taxon>Bacteria</taxon>
        <taxon>Pseudomonadati</taxon>
        <taxon>Pseudomonadota</taxon>
        <taxon>Alphaproteobacteria</taxon>
        <taxon>Hyphomicrobiales</taxon>
        <taxon>Methylobacteriaceae</taxon>
        <taxon>Methylorubrum</taxon>
    </lineage>
</organism>
<reference evidence="2" key="1">
    <citation type="submission" date="2017-10" db="EMBL/GenBank/DDBJ databases">
        <authorList>
            <person name="Regsiter A."/>
            <person name="William W."/>
        </authorList>
    </citation>
    <scope>NUCLEOTIDE SEQUENCE [LARGE SCALE GENOMIC DNA]</scope>
</reference>
<name>A0A2N9AZG5_METEX</name>